<dbReference type="AlphaFoldDB" id="A0A9Q1FW77"/>
<gene>
    <name evidence="1" type="ORF">SKAU_G00086450</name>
</gene>
<dbReference type="Proteomes" id="UP001152622">
    <property type="component" value="Chromosome 3"/>
</dbReference>
<name>A0A9Q1FW77_SYNKA</name>
<accession>A0A9Q1FW77</accession>
<comment type="caution">
    <text evidence="1">The sequence shown here is derived from an EMBL/GenBank/DDBJ whole genome shotgun (WGS) entry which is preliminary data.</text>
</comment>
<proteinExistence type="predicted"/>
<dbReference type="EMBL" id="JAINUF010000003">
    <property type="protein sequence ID" value="KAJ8368617.1"/>
    <property type="molecule type" value="Genomic_DNA"/>
</dbReference>
<evidence type="ECO:0000313" key="1">
    <source>
        <dbReference type="EMBL" id="KAJ8368617.1"/>
    </source>
</evidence>
<protein>
    <submittedName>
        <fullName evidence="1">Uncharacterized protein</fullName>
    </submittedName>
</protein>
<evidence type="ECO:0000313" key="2">
    <source>
        <dbReference type="Proteomes" id="UP001152622"/>
    </source>
</evidence>
<organism evidence="1 2">
    <name type="scientific">Synaphobranchus kaupii</name>
    <name type="common">Kaup's arrowtooth eel</name>
    <dbReference type="NCBI Taxonomy" id="118154"/>
    <lineage>
        <taxon>Eukaryota</taxon>
        <taxon>Metazoa</taxon>
        <taxon>Chordata</taxon>
        <taxon>Craniata</taxon>
        <taxon>Vertebrata</taxon>
        <taxon>Euteleostomi</taxon>
        <taxon>Actinopterygii</taxon>
        <taxon>Neopterygii</taxon>
        <taxon>Teleostei</taxon>
        <taxon>Anguilliformes</taxon>
        <taxon>Synaphobranchidae</taxon>
        <taxon>Synaphobranchus</taxon>
    </lineage>
</organism>
<sequence>MTITKIRTLSLKGEAPFYRGLLGVRGQADVVASAVPVSAVRLLEEPLVCGPWPEVPTAATPGLSDTSKGANPVTLGHLAELAGSSLADAGRSAERLHEVYAGGWPDAGAECL</sequence>
<keyword evidence="2" id="KW-1185">Reference proteome</keyword>
<reference evidence="1" key="1">
    <citation type="journal article" date="2023" name="Science">
        <title>Genome structures resolve the early diversification of teleost fishes.</title>
        <authorList>
            <person name="Parey E."/>
            <person name="Louis A."/>
            <person name="Montfort J."/>
            <person name="Bouchez O."/>
            <person name="Roques C."/>
            <person name="Iampietro C."/>
            <person name="Lluch J."/>
            <person name="Castinel A."/>
            <person name="Donnadieu C."/>
            <person name="Desvignes T."/>
            <person name="Floi Bucao C."/>
            <person name="Jouanno E."/>
            <person name="Wen M."/>
            <person name="Mejri S."/>
            <person name="Dirks R."/>
            <person name="Jansen H."/>
            <person name="Henkel C."/>
            <person name="Chen W.J."/>
            <person name="Zahm M."/>
            <person name="Cabau C."/>
            <person name="Klopp C."/>
            <person name="Thompson A.W."/>
            <person name="Robinson-Rechavi M."/>
            <person name="Braasch I."/>
            <person name="Lecointre G."/>
            <person name="Bobe J."/>
            <person name="Postlethwait J.H."/>
            <person name="Berthelot C."/>
            <person name="Roest Crollius H."/>
            <person name="Guiguen Y."/>
        </authorList>
    </citation>
    <scope>NUCLEOTIDE SEQUENCE</scope>
    <source>
        <strain evidence="1">WJC10195</strain>
    </source>
</reference>